<dbReference type="PANTHER" id="PTHR48021">
    <property type="match status" value="1"/>
</dbReference>
<feature type="transmembrane region" description="Helical" evidence="10">
    <location>
        <begin position="482"/>
        <end position="500"/>
    </location>
</feature>
<dbReference type="Pfam" id="PF00083">
    <property type="entry name" value="Sugar_tr"/>
    <property type="match status" value="1"/>
</dbReference>
<evidence type="ECO:0000256" key="8">
    <source>
        <dbReference type="RuleBase" id="RU003346"/>
    </source>
</evidence>
<evidence type="ECO:0000256" key="10">
    <source>
        <dbReference type="SAM" id="Phobius"/>
    </source>
</evidence>
<evidence type="ECO:0000256" key="5">
    <source>
        <dbReference type="ARBA" id="ARBA00023136"/>
    </source>
</evidence>
<sequence>MTTSTPTPTPTTMTEYESEGEWSPWGDGNEEELEQPLINPVQQQQLPEDRFPIVHMDDNRIVTPLVGGRASRTTQFIAAFSATMGALAMGAVLGFSSPAGPMLMNDPSMNFTNTQNTWFSSSLNLGALVGGPVGGVCLNTLGRRGTMLASALPFLGGWILIVLGKNFGVLMFGRIVTGLCAGITSLTVPTFIGEYSSADVRGTLGSGFQLMVTIGVLYAYSMGAAVTSFRTLAALCIIPVVIYFILMLFVKESPTFLLAKGKQEQAAKALQYFRGKSYNIQPELDMMRSAIQESNNTKTSIRDFRKPYIFKPFLISLTLMFFQQFSGVNAVLFNLNSIFLDSGSSLSDNWCSIIVGLVQVAATFLATILMDRAGRKILLITSSSIMALSLVALGEFFYWEKADESWAKNTLGWLPLASLVIFIASFSIGYGPIPWLMMGELFSSDVKEMAASAATMFNWTLSFVVTSIFVMLQNGLGNDGSYWLFASICIVNLIFCVTFVPETKGKTLNEITALFGGQTHTSDTDTRNSSDC</sequence>
<keyword evidence="6" id="KW-0325">Glycoprotein</keyword>
<feature type="transmembrane region" description="Helical" evidence="10">
    <location>
        <begin position="145"/>
        <end position="163"/>
    </location>
</feature>
<feature type="transmembrane region" description="Helical" evidence="10">
    <location>
        <begin position="308"/>
        <end position="332"/>
    </location>
</feature>
<comment type="subcellular location">
    <subcellularLocation>
        <location evidence="1">Cell membrane</location>
        <topology evidence="1">Multi-pass membrane protein</topology>
    </subcellularLocation>
</comment>
<keyword evidence="5 10" id="KW-0472">Membrane</keyword>
<dbReference type="InterPro" id="IPR044775">
    <property type="entry name" value="MFS_ERD6/Tret1-like"/>
</dbReference>
<evidence type="ECO:0000313" key="12">
    <source>
        <dbReference type="EMBL" id="KAK4313484.1"/>
    </source>
</evidence>
<feature type="transmembrane region" description="Helical" evidence="10">
    <location>
        <begin position="169"/>
        <end position="192"/>
    </location>
</feature>
<dbReference type="SUPFAM" id="SSF103473">
    <property type="entry name" value="MFS general substrate transporter"/>
    <property type="match status" value="1"/>
</dbReference>
<feature type="domain" description="Major facilitator superfamily (MFS) profile" evidence="11">
    <location>
        <begin position="74"/>
        <end position="504"/>
    </location>
</feature>
<comment type="caution">
    <text evidence="12">The sequence shown here is derived from an EMBL/GenBank/DDBJ whole genome shotgun (WGS) entry which is preliminary data.</text>
</comment>
<proteinExistence type="inferred from homology"/>
<feature type="transmembrane region" description="Helical" evidence="10">
    <location>
        <begin position="449"/>
        <end position="470"/>
    </location>
</feature>
<feature type="transmembrane region" description="Helical" evidence="10">
    <location>
        <begin position="117"/>
        <end position="138"/>
    </location>
</feature>
<evidence type="ECO:0000256" key="4">
    <source>
        <dbReference type="ARBA" id="ARBA00022989"/>
    </source>
</evidence>
<keyword evidence="8" id="KW-0813">Transport</keyword>
<dbReference type="InterPro" id="IPR005829">
    <property type="entry name" value="Sugar_transporter_CS"/>
</dbReference>
<dbReference type="EMBL" id="JAWZYT010001301">
    <property type="protein sequence ID" value="KAK4313484.1"/>
    <property type="molecule type" value="Genomic_DNA"/>
</dbReference>
<dbReference type="PRINTS" id="PR00171">
    <property type="entry name" value="SUGRTRNSPORT"/>
</dbReference>
<evidence type="ECO:0000259" key="11">
    <source>
        <dbReference type="PROSITE" id="PS50850"/>
    </source>
</evidence>
<feature type="transmembrane region" description="Helical" evidence="10">
    <location>
        <begin position="204"/>
        <end position="226"/>
    </location>
</feature>
<dbReference type="PROSITE" id="PS50850">
    <property type="entry name" value="MFS"/>
    <property type="match status" value="1"/>
</dbReference>
<feature type="transmembrane region" description="Helical" evidence="10">
    <location>
        <begin position="377"/>
        <end position="399"/>
    </location>
</feature>
<evidence type="ECO:0000256" key="9">
    <source>
        <dbReference type="SAM" id="MobiDB-lite"/>
    </source>
</evidence>
<evidence type="ECO:0000256" key="7">
    <source>
        <dbReference type="ARBA" id="ARBA00024348"/>
    </source>
</evidence>
<dbReference type="CDD" id="cd17358">
    <property type="entry name" value="MFS_GLUT6_8_Class3_like"/>
    <property type="match status" value="1"/>
</dbReference>
<keyword evidence="14" id="KW-1185">Reference proteome</keyword>
<dbReference type="InterPro" id="IPR005828">
    <property type="entry name" value="MFS_sugar_transport-like"/>
</dbReference>
<name>A0AAE1PU82_9EUCA</name>
<feature type="region of interest" description="Disordered" evidence="9">
    <location>
        <begin position="1"/>
        <end position="31"/>
    </location>
</feature>
<feature type="transmembrane region" description="Helical" evidence="10">
    <location>
        <begin position="232"/>
        <end position="250"/>
    </location>
</feature>
<dbReference type="Proteomes" id="UP001292094">
    <property type="component" value="Unassembled WGS sequence"/>
</dbReference>
<dbReference type="InterPro" id="IPR003663">
    <property type="entry name" value="Sugar/inositol_transpt"/>
</dbReference>
<dbReference type="InterPro" id="IPR036259">
    <property type="entry name" value="MFS_trans_sf"/>
</dbReference>
<dbReference type="GO" id="GO:0005886">
    <property type="term" value="C:plasma membrane"/>
    <property type="evidence" value="ECO:0007669"/>
    <property type="project" value="UniProtKB-SubCell"/>
</dbReference>
<comment type="similarity">
    <text evidence="7">Belongs to the major facilitator superfamily. Sugar transporter (TC 2.A.1.1) family. Trehalose transporter subfamily.</text>
</comment>
<reference evidence="12" key="1">
    <citation type="submission" date="2023-11" db="EMBL/GenBank/DDBJ databases">
        <title>Genome assemblies of two species of porcelain crab, Petrolisthes cinctipes and Petrolisthes manimaculis (Anomura: Porcellanidae).</title>
        <authorList>
            <person name="Angst P."/>
        </authorList>
    </citation>
    <scope>NUCLEOTIDE SEQUENCE</scope>
    <source>
        <strain evidence="12">PB745_02</strain>
        <tissue evidence="12">Gill</tissue>
    </source>
</reference>
<evidence type="ECO:0000256" key="3">
    <source>
        <dbReference type="ARBA" id="ARBA00022692"/>
    </source>
</evidence>
<dbReference type="PANTHER" id="PTHR48021:SF1">
    <property type="entry name" value="GH07001P-RELATED"/>
    <property type="match status" value="1"/>
</dbReference>
<organism evidence="12 14">
    <name type="scientific">Petrolisthes manimaculis</name>
    <dbReference type="NCBI Taxonomy" id="1843537"/>
    <lineage>
        <taxon>Eukaryota</taxon>
        <taxon>Metazoa</taxon>
        <taxon>Ecdysozoa</taxon>
        <taxon>Arthropoda</taxon>
        <taxon>Crustacea</taxon>
        <taxon>Multicrustacea</taxon>
        <taxon>Malacostraca</taxon>
        <taxon>Eumalacostraca</taxon>
        <taxon>Eucarida</taxon>
        <taxon>Decapoda</taxon>
        <taxon>Pleocyemata</taxon>
        <taxon>Anomura</taxon>
        <taxon>Galatheoidea</taxon>
        <taxon>Porcellanidae</taxon>
        <taxon>Petrolisthes</taxon>
    </lineage>
</organism>
<evidence type="ECO:0000256" key="1">
    <source>
        <dbReference type="ARBA" id="ARBA00004651"/>
    </source>
</evidence>
<feature type="transmembrane region" description="Helical" evidence="10">
    <location>
        <begin position="411"/>
        <end position="437"/>
    </location>
</feature>
<keyword evidence="4 10" id="KW-1133">Transmembrane helix</keyword>
<dbReference type="PROSITE" id="PS00217">
    <property type="entry name" value="SUGAR_TRANSPORT_2"/>
    <property type="match status" value="1"/>
</dbReference>
<feature type="transmembrane region" description="Helical" evidence="10">
    <location>
        <begin position="352"/>
        <end position="370"/>
    </location>
</feature>
<protein>
    <recommendedName>
        <fullName evidence="11">Major facilitator superfamily (MFS) profile domain-containing protein</fullName>
    </recommendedName>
</protein>
<dbReference type="InterPro" id="IPR020846">
    <property type="entry name" value="MFS_dom"/>
</dbReference>
<feature type="compositionally biased region" description="Low complexity" evidence="9">
    <location>
        <begin position="1"/>
        <end position="14"/>
    </location>
</feature>
<dbReference type="AlphaFoldDB" id="A0AAE1PU82"/>
<evidence type="ECO:0000256" key="2">
    <source>
        <dbReference type="ARBA" id="ARBA00022475"/>
    </source>
</evidence>
<dbReference type="NCBIfam" id="TIGR00879">
    <property type="entry name" value="SP"/>
    <property type="match status" value="1"/>
</dbReference>
<evidence type="ECO:0000313" key="14">
    <source>
        <dbReference type="Proteomes" id="UP001292094"/>
    </source>
</evidence>
<dbReference type="FunFam" id="1.20.1250.20:FF:000055">
    <property type="entry name" value="Facilitated trehalose transporter Tret1-2 homolog"/>
    <property type="match status" value="1"/>
</dbReference>
<keyword evidence="3 10" id="KW-0812">Transmembrane</keyword>
<evidence type="ECO:0000313" key="13">
    <source>
        <dbReference type="EMBL" id="KAK4316623.1"/>
    </source>
</evidence>
<accession>A0AAE1PU82</accession>
<dbReference type="InterPro" id="IPR050549">
    <property type="entry name" value="MFS_Trehalose_Transporter"/>
</dbReference>
<dbReference type="GO" id="GO:0051119">
    <property type="term" value="F:sugar transmembrane transporter activity"/>
    <property type="evidence" value="ECO:0007669"/>
    <property type="project" value="InterPro"/>
</dbReference>
<dbReference type="Gene3D" id="1.20.1250.20">
    <property type="entry name" value="MFS general substrate transporter like domains"/>
    <property type="match status" value="1"/>
</dbReference>
<feature type="transmembrane region" description="Helical" evidence="10">
    <location>
        <begin position="76"/>
        <end position="97"/>
    </location>
</feature>
<keyword evidence="2" id="KW-1003">Cell membrane</keyword>
<gene>
    <name evidence="13" type="ORF">Pmani_012241</name>
    <name evidence="12" type="ORF">Pmani_015177</name>
</gene>
<dbReference type="EMBL" id="JAWZYT010001005">
    <property type="protein sequence ID" value="KAK4316623.1"/>
    <property type="molecule type" value="Genomic_DNA"/>
</dbReference>
<evidence type="ECO:0000256" key="6">
    <source>
        <dbReference type="ARBA" id="ARBA00023180"/>
    </source>
</evidence>